<organism evidence="1 6">
    <name type="scientific">Rotaria magnacalcarata</name>
    <dbReference type="NCBI Taxonomy" id="392030"/>
    <lineage>
        <taxon>Eukaryota</taxon>
        <taxon>Metazoa</taxon>
        <taxon>Spiralia</taxon>
        <taxon>Gnathifera</taxon>
        <taxon>Rotifera</taxon>
        <taxon>Eurotatoria</taxon>
        <taxon>Bdelloidea</taxon>
        <taxon>Philodinida</taxon>
        <taxon>Philodinidae</taxon>
        <taxon>Rotaria</taxon>
    </lineage>
</organism>
<evidence type="ECO:0000313" key="1">
    <source>
        <dbReference type="EMBL" id="CAF1377742.1"/>
    </source>
</evidence>
<dbReference type="EMBL" id="CAJOBI010353909">
    <property type="protein sequence ID" value="CAF5222842.1"/>
    <property type="molecule type" value="Genomic_DNA"/>
</dbReference>
<dbReference type="Proteomes" id="UP000676336">
    <property type="component" value="Unassembled WGS sequence"/>
</dbReference>
<gene>
    <name evidence="4" type="ORF">BYL167_LOCUS55031</name>
    <name evidence="1" type="ORF">CJN711_LOCUS20780</name>
    <name evidence="3" type="ORF">GIL414_LOCUS45059</name>
    <name evidence="2" type="ORF">KQP761_LOCUS38607</name>
    <name evidence="5" type="ORF">SMN809_LOCUS83032</name>
</gene>
<dbReference type="Proteomes" id="UP000681720">
    <property type="component" value="Unassembled WGS sequence"/>
</dbReference>
<sequence length="100" mass="10906">MNQAQILFFHTTVQQNQIDDSFGMMIDTRISIPIPPVIQMERVGASTAGHNQPEVIIEGSDSIDETGAEVGETMNAHNENDLNDSIVCLGDDECLCLTDV</sequence>
<dbReference type="EMBL" id="CAJOBH010200652">
    <property type="protein sequence ID" value="CAF4986181.1"/>
    <property type="molecule type" value="Genomic_DNA"/>
</dbReference>
<reference evidence="1" key="1">
    <citation type="submission" date="2021-02" db="EMBL/GenBank/DDBJ databases">
        <authorList>
            <person name="Nowell W R."/>
        </authorList>
    </citation>
    <scope>NUCLEOTIDE SEQUENCE</scope>
</reference>
<dbReference type="Proteomes" id="UP000681967">
    <property type="component" value="Unassembled WGS sequence"/>
</dbReference>
<dbReference type="Proteomes" id="UP000663834">
    <property type="component" value="Unassembled WGS sequence"/>
</dbReference>
<evidence type="ECO:0000313" key="6">
    <source>
        <dbReference type="Proteomes" id="UP000663855"/>
    </source>
</evidence>
<protein>
    <submittedName>
        <fullName evidence="1">Uncharacterized protein</fullName>
    </submittedName>
</protein>
<evidence type="ECO:0000313" key="2">
    <source>
        <dbReference type="EMBL" id="CAF1686136.1"/>
    </source>
</evidence>
<dbReference type="EMBL" id="CAJNOV010009758">
    <property type="protein sequence ID" value="CAF1377742.1"/>
    <property type="molecule type" value="Genomic_DNA"/>
</dbReference>
<comment type="caution">
    <text evidence="1">The sequence shown here is derived from an EMBL/GenBank/DDBJ whole genome shotgun (WGS) entry which is preliminary data.</text>
</comment>
<evidence type="ECO:0000313" key="4">
    <source>
        <dbReference type="EMBL" id="CAF4986181.1"/>
    </source>
</evidence>
<dbReference type="EMBL" id="CAJOBJ010137589">
    <property type="protein sequence ID" value="CAF4748924.1"/>
    <property type="molecule type" value="Genomic_DNA"/>
</dbReference>
<dbReference type="Proteomes" id="UP000663855">
    <property type="component" value="Unassembled WGS sequence"/>
</dbReference>
<proteinExistence type="predicted"/>
<dbReference type="AlphaFoldDB" id="A0A815JK72"/>
<accession>A0A815JK72</accession>
<evidence type="ECO:0000313" key="3">
    <source>
        <dbReference type="EMBL" id="CAF4748924.1"/>
    </source>
</evidence>
<name>A0A815JK72_9BILA</name>
<evidence type="ECO:0000313" key="5">
    <source>
        <dbReference type="EMBL" id="CAF5222842.1"/>
    </source>
</evidence>
<dbReference type="EMBL" id="CAJNOW010022030">
    <property type="protein sequence ID" value="CAF1686136.1"/>
    <property type="molecule type" value="Genomic_DNA"/>
</dbReference>